<keyword evidence="2" id="KW-0560">Oxidoreductase</keyword>
<name>A0A9X1SAM9_9MICC</name>
<dbReference type="InterPro" id="IPR036291">
    <property type="entry name" value="NAD(P)-bd_dom_sf"/>
</dbReference>
<organism evidence="4 7">
    <name type="scientific">Arthrobacter zhangbolii</name>
    <dbReference type="NCBI Taxonomy" id="2886936"/>
    <lineage>
        <taxon>Bacteria</taxon>
        <taxon>Bacillati</taxon>
        <taxon>Actinomycetota</taxon>
        <taxon>Actinomycetes</taxon>
        <taxon>Micrococcales</taxon>
        <taxon>Micrococcaceae</taxon>
        <taxon>Arthrobacter</taxon>
    </lineage>
</organism>
<accession>A0A9X1SAM9</accession>
<dbReference type="InterPro" id="IPR020904">
    <property type="entry name" value="Sc_DH/Rdtase_CS"/>
</dbReference>
<dbReference type="Pfam" id="PF00106">
    <property type="entry name" value="adh_short"/>
    <property type="match status" value="1"/>
</dbReference>
<dbReference type="Proteomes" id="UP000829758">
    <property type="component" value="Chromosome"/>
</dbReference>
<dbReference type="FunFam" id="3.40.50.720:FF:000084">
    <property type="entry name" value="Short-chain dehydrogenase reductase"/>
    <property type="match status" value="1"/>
</dbReference>
<dbReference type="InterPro" id="IPR002347">
    <property type="entry name" value="SDR_fam"/>
</dbReference>
<dbReference type="CDD" id="cd05233">
    <property type="entry name" value="SDR_c"/>
    <property type="match status" value="1"/>
</dbReference>
<protein>
    <submittedName>
        <fullName evidence="4">SDR family oxidoreductase</fullName>
    </submittedName>
</protein>
<evidence type="ECO:0000256" key="1">
    <source>
        <dbReference type="ARBA" id="ARBA00006484"/>
    </source>
</evidence>
<evidence type="ECO:0000313" key="5">
    <source>
        <dbReference type="EMBL" id="UON92137.1"/>
    </source>
</evidence>
<dbReference type="EMBL" id="CP094984">
    <property type="protein sequence ID" value="UON92137.1"/>
    <property type="molecule type" value="Genomic_DNA"/>
</dbReference>
<dbReference type="EMBL" id="JAJFZT010000002">
    <property type="protein sequence ID" value="MCC3271979.1"/>
    <property type="molecule type" value="Genomic_DNA"/>
</dbReference>
<gene>
    <name evidence="4" type="ORF">LJ755_04445</name>
    <name evidence="5" type="ORF">MUK71_00265</name>
</gene>
<dbReference type="SUPFAM" id="SSF51735">
    <property type="entry name" value="NAD(P)-binding Rossmann-fold domains"/>
    <property type="match status" value="1"/>
</dbReference>
<dbReference type="Proteomes" id="UP001155145">
    <property type="component" value="Unassembled WGS sequence"/>
</dbReference>
<dbReference type="RefSeq" id="WP_227903162.1">
    <property type="nucleotide sequence ID" value="NZ_CP094984.1"/>
</dbReference>
<dbReference type="PANTHER" id="PTHR43477:SF1">
    <property type="entry name" value="DIHYDROANTICAPSIN 7-DEHYDROGENASE"/>
    <property type="match status" value="1"/>
</dbReference>
<evidence type="ECO:0000313" key="4">
    <source>
        <dbReference type="EMBL" id="MCC3271979.1"/>
    </source>
</evidence>
<dbReference type="PRINTS" id="PR00081">
    <property type="entry name" value="GDHRDH"/>
</dbReference>
<reference evidence="4" key="1">
    <citation type="submission" date="2021-10" db="EMBL/GenBank/DDBJ databases">
        <title>Novel species in genus Arthrobacter.</title>
        <authorList>
            <person name="Liu Y."/>
        </authorList>
    </citation>
    <scope>NUCLEOTIDE SEQUENCE</scope>
    <source>
        <strain evidence="6">zg-Y462</strain>
        <strain evidence="4">Zg-Y462</strain>
    </source>
</reference>
<dbReference type="AlphaFoldDB" id="A0A9X1SAM9"/>
<dbReference type="PROSITE" id="PS00061">
    <property type="entry name" value="ADH_SHORT"/>
    <property type="match status" value="1"/>
</dbReference>
<dbReference type="GO" id="GO:0016491">
    <property type="term" value="F:oxidoreductase activity"/>
    <property type="evidence" value="ECO:0007669"/>
    <property type="project" value="UniProtKB-KW"/>
</dbReference>
<evidence type="ECO:0000256" key="2">
    <source>
        <dbReference type="ARBA" id="ARBA00023002"/>
    </source>
</evidence>
<evidence type="ECO:0000256" key="3">
    <source>
        <dbReference type="RuleBase" id="RU000363"/>
    </source>
</evidence>
<comment type="similarity">
    <text evidence="1 3">Belongs to the short-chain dehydrogenases/reductases (SDR) family.</text>
</comment>
<proteinExistence type="inferred from homology"/>
<dbReference type="PANTHER" id="PTHR43477">
    <property type="entry name" value="DIHYDROANTICAPSIN 7-DEHYDROGENASE"/>
    <property type="match status" value="1"/>
</dbReference>
<dbReference type="PRINTS" id="PR00080">
    <property type="entry name" value="SDRFAMILY"/>
</dbReference>
<keyword evidence="6" id="KW-1185">Reference proteome</keyword>
<evidence type="ECO:0000313" key="6">
    <source>
        <dbReference type="Proteomes" id="UP000829758"/>
    </source>
</evidence>
<sequence>MANQPITAQNTVQQWLDHPAGGPAIRGMLAQAGSDESSLGPALTLKLQQLVDLSQGQFPQAAVDELVKAANGGVMPETEAAVLPTVAGRFDGKTVIVTGAGSGIGRATASRIAREGGRVIAVDMAEAKITELAEQTGEAIVPVAADLTDAAAVERIIAAAGGQIDGLANVAGINDDFSPLHEVSDAMWQKIFAVNVDGLMRLTRAVLPTMLEAGKGSIVNITSEAGLRGSASGVAYTASKHAVVGITRSTAFMYAREGIRVNAVAPGGVATGIPMGGKTSEYGEARLSPARVNIPGLASAEDLAASITFLLSDDGVNINGAILPSDGGWSAV</sequence>
<evidence type="ECO:0000313" key="7">
    <source>
        <dbReference type="Proteomes" id="UP001155145"/>
    </source>
</evidence>
<dbReference type="InterPro" id="IPR051122">
    <property type="entry name" value="SDR_DHRS6-like"/>
</dbReference>
<dbReference type="Gene3D" id="3.40.50.720">
    <property type="entry name" value="NAD(P)-binding Rossmann-like Domain"/>
    <property type="match status" value="1"/>
</dbReference>